<organism evidence="2 3">
    <name type="scientific">Kipferlia bialata</name>
    <dbReference type="NCBI Taxonomy" id="797122"/>
    <lineage>
        <taxon>Eukaryota</taxon>
        <taxon>Metamonada</taxon>
        <taxon>Carpediemonas-like organisms</taxon>
        <taxon>Kipferlia</taxon>
    </lineage>
</organism>
<dbReference type="AlphaFoldDB" id="A0A9K3CYP1"/>
<name>A0A9K3CYP1_9EUKA</name>
<feature type="non-terminal residue" evidence="2">
    <location>
        <position position="1"/>
    </location>
</feature>
<evidence type="ECO:0008006" key="4">
    <source>
        <dbReference type="Google" id="ProtNLM"/>
    </source>
</evidence>
<accession>A0A9K3CYP1</accession>
<sequence length="343" mass="39424">VDNGARERRLDEMAQRVERAREARRGAITKEMRDHMAKQRLEAWKKEGGETADLIKGIERHSNMVLKSLCKENTLPVSGCKALLVERLVACIQFHRPVPCPKCKGTNISVLYSADSRTVTGIHCNTTHKVQGGKRKACNWDKAFMSREEEAEYLCLPFSDRDCVLEREGEGESVCVSEAPTRESVRQNREALHQRRSQYSRDKRAAWADEHPLDHDLPPQSVDPSIRHTLLTDALSVEFEGMAIEGIYREADFTRRDQYIAGVGDLSATEVAVDMAKRHYLSQYCPQYILQKQLLETSLYVRDRQSQLKNLTQQFESHLPEEWPWLEAERERKWGEALGLSQK</sequence>
<dbReference type="Gene3D" id="3.90.640.80">
    <property type="match status" value="1"/>
</dbReference>
<feature type="region of interest" description="Disordered" evidence="1">
    <location>
        <begin position="185"/>
        <end position="205"/>
    </location>
</feature>
<evidence type="ECO:0000313" key="3">
    <source>
        <dbReference type="Proteomes" id="UP000265618"/>
    </source>
</evidence>
<evidence type="ECO:0000313" key="2">
    <source>
        <dbReference type="EMBL" id="GIQ85788.1"/>
    </source>
</evidence>
<dbReference type="EMBL" id="BDIP01002138">
    <property type="protein sequence ID" value="GIQ85788.1"/>
    <property type="molecule type" value="Genomic_DNA"/>
</dbReference>
<reference evidence="2 3" key="1">
    <citation type="journal article" date="2018" name="PLoS ONE">
        <title>The draft genome of Kipferlia bialata reveals reductive genome evolution in fornicate parasites.</title>
        <authorList>
            <person name="Tanifuji G."/>
            <person name="Takabayashi S."/>
            <person name="Kume K."/>
            <person name="Takagi M."/>
            <person name="Nakayama T."/>
            <person name="Kamikawa R."/>
            <person name="Inagaki Y."/>
            <person name="Hashimoto T."/>
        </authorList>
    </citation>
    <scope>NUCLEOTIDE SEQUENCE [LARGE SCALE GENOMIC DNA]</scope>
    <source>
        <strain evidence="2">NY0173</strain>
    </source>
</reference>
<keyword evidence="3" id="KW-1185">Reference proteome</keyword>
<dbReference type="Proteomes" id="UP000265618">
    <property type="component" value="Unassembled WGS sequence"/>
</dbReference>
<proteinExistence type="predicted"/>
<evidence type="ECO:0000256" key="1">
    <source>
        <dbReference type="SAM" id="MobiDB-lite"/>
    </source>
</evidence>
<gene>
    <name evidence="2" type="ORF">KIPB_007518</name>
</gene>
<comment type="caution">
    <text evidence="2">The sequence shown here is derived from an EMBL/GenBank/DDBJ whole genome shotgun (WGS) entry which is preliminary data.</text>
</comment>
<protein>
    <recommendedName>
        <fullName evidence="4">SAP domain-containing protein</fullName>
    </recommendedName>
</protein>